<dbReference type="AlphaFoldDB" id="A0A5N6QLQ4"/>
<dbReference type="PROSITE" id="PS00028">
    <property type="entry name" value="ZINC_FINGER_C2H2_1"/>
    <property type="match status" value="2"/>
</dbReference>
<dbReference type="SUPFAM" id="SSF57667">
    <property type="entry name" value="beta-beta-alpha zinc fingers"/>
    <property type="match status" value="1"/>
</dbReference>
<evidence type="ECO:0000256" key="4">
    <source>
        <dbReference type="ARBA" id="ARBA00022833"/>
    </source>
</evidence>
<dbReference type="Gene3D" id="3.30.160.60">
    <property type="entry name" value="Classic Zinc Finger"/>
    <property type="match status" value="1"/>
</dbReference>
<keyword evidence="6" id="KW-0804">Transcription</keyword>
<dbReference type="GO" id="GO:0003700">
    <property type="term" value="F:DNA-binding transcription factor activity"/>
    <property type="evidence" value="ECO:0007669"/>
    <property type="project" value="InterPro"/>
</dbReference>
<evidence type="ECO:0000256" key="2">
    <source>
        <dbReference type="ARBA" id="ARBA00022737"/>
    </source>
</evidence>
<dbReference type="InterPro" id="IPR036236">
    <property type="entry name" value="Znf_C2H2_sf"/>
</dbReference>
<dbReference type="InterPro" id="IPR044653">
    <property type="entry name" value="AZF1/2/3-like"/>
</dbReference>
<evidence type="ECO:0000256" key="8">
    <source>
        <dbReference type="SAM" id="MobiDB-lite"/>
    </source>
</evidence>
<evidence type="ECO:0000256" key="3">
    <source>
        <dbReference type="ARBA" id="ARBA00022771"/>
    </source>
</evidence>
<dbReference type="PANTHER" id="PTHR45988:SF90">
    <property type="entry name" value="ZINC FINGER PROTEIN ZAT10-LIKE"/>
    <property type="match status" value="1"/>
</dbReference>
<evidence type="ECO:0000313" key="11">
    <source>
        <dbReference type="Proteomes" id="UP000327013"/>
    </source>
</evidence>
<keyword evidence="5" id="KW-0805">Transcription regulation</keyword>
<evidence type="ECO:0000256" key="5">
    <source>
        <dbReference type="ARBA" id="ARBA00023015"/>
    </source>
</evidence>
<keyword evidence="4" id="KW-0862">Zinc</keyword>
<reference evidence="10 11" key="1">
    <citation type="submission" date="2019-06" db="EMBL/GenBank/DDBJ databases">
        <title>A chromosomal-level reference genome of Carpinus fangiana (Coryloideae, Betulaceae).</title>
        <authorList>
            <person name="Yang X."/>
            <person name="Wang Z."/>
            <person name="Zhang L."/>
            <person name="Hao G."/>
            <person name="Liu J."/>
            <person name="Yang Y."/>
        </authorList>
    </citation>
    <scope>NUCLEOTIDE SEQUENCE [LARGE SCALE GENOMIC DNA]</scope>
    <source>
        <strain evidence="10">Cfa_2016G</strain>
        <tissue evidence="10">Leaf</tissue>
    </source>
</reference>
<feature type="domain" description="C2H2-type" evidence="9">
    <location>
        <begin position="141"/>
        <end position="163"/>
    </location>
</feature>
<name>A0A5N6QLQ4_9ROSI</name>
<dbReference type="InterPro" id="IPR013087">
    <property type="entry name" value="Znf_C2H2_type"/>
</dbReference>
<dbReference type="Proteomes" id="UP000327013">
    <property type="component" value="Chromosome 2"/>
</dbReference>
<feature type="compositionally biased region" description="Low complexity" evidence="8">
    <location>
        <begin position="110"/>
        <end position="131"/>
    </location>
</feature>
<dbReference type="PANTHER" id="PTHR45988">
    <property type="entry name" value="C2H2 TYPE ZINC FINGER TRANSCRIPTION FACTOR FAMILY-RELATED"/>
    <property type="match status" value="1"/>
</dbReference>
<gene>
    <name evidence="10" type="ORF">FH972_004638</name>
</gene>
<feature type="region of interest" description="Disordered" evidence="8">
    <location>
        <begin position="1"/>
        <end position="46"/>
    </location>
</feature>
<organism evidence="10 11">
    <name type="scientific">Carpinus fangiana</name>
    <dbReference type="NCBI Taxonomy" id="176857"/>
    <lineage>
        <taxon>Eukaryota</taxon>
        <taxon>Viridiplantae</taxon>
        <taxon>Streptophyta</taxon>
        <taxon>Embryophyta</taxon>
        <taxon>Tracheophyta</taxon>
        <taxon>Spermatophyta</taxon>
        <taxon>Magnoliopsida</taxon>
        <taxon>eudicotyledons</taxon>
        <taxon>Gunneridae</taxon>
        <taxon>Pentapetalae</taxon>
        <taxon>rosids</taxon>
        <taxon>fabids</taxon>
        <taxon>Fagales</taxon>
        <taxon>Betulaceae</taxon>
        <taxon>Carpinus</taxon>
    </lineage>
</organism>
<keyword evidence="11" id="KW-1185">Reference proteome</keyword>
<evidence type="ECO:0000259" key="9">
    <source>
        <dbReference type="PROSITE" id="PS50157"/>
    </source>
</evidence>
<dbReference type="SMART" id="SM00355">
    <property type="entry name" value="ZnF_C2H2"/>
    <property type="match status" value="2"/>
</dbReference>
<dbReference type="GO" id="GO:0000976">
    <property type="term" value="F:transcription cis-regulatory region binding"/>
    <property type="evidence" value="ECO:0007669"/>
    <property type="project" value="TreeGrafter"/>
</dbReference>
<evidence type="ECO:0000313" key="10">
    <source>
        <dbReference type="EMBL" id="KAE8008091.1"/>
    </source>
</evidence>
<dbReference type="GO" id="GO:0008270">
    <property type="term" value="F:zinc ion binding"/>
    <property type="evidence" value="ECO:0007669"/>
    <property type="project" value="UniProtKB-KW"/>
</dbReference>
<feature type="compositionally biased region" description="Polar residues" evidence="8">
    <location>
        <begin position="7"/>
        <end position="16"/>
    </location>
</feature>
<sequence length="238" mass="25610">MALEALNSPTAATTFNYEEEMGRQYAEPWAKRKRSKRPRVENPPPTEEEYLALCLIMLARGGRGSATASSQDAPPQPPTLKLSYKCTVCNKAFPSYQALGGHKASHRKSASSSENTAAAATDNNNNPSTSSGAGGTSGRTHECTICHKTFPTGQALGGHKRCHYDGGNNSNTNSGVTFSEGGGSSHSQSHRGFDLNLPAFPEFLSDRKIHRLSVVDQEVESPLPTKKPRLFLTDSSQD</sequence>
<dbReference type="EMBL" id="CM017322">
    <property type="protein sequence ID" value="KAE8008091.1"/>
    <property type="molecule type" value="Genomic_DNA"/>
</dbReference>
<dbReference type="Pfam" id="PF13912">
    <property type="entry name" value="zf-C2H2_6"/>
    <property type="match status" value="2"/>
</dbReference>
<dbReference type="GO" id="GO:0005634">
    <property type="term" value="C:nucleus"/>
    <property type="evidence" value="ECO:0007669"/>
    <property type="project" value="TreeGrafter"/>
</dbReference>
<feature type="region of interest" description="Disordered" evidence="8">
    <location>
        <begin position="104"/>
        <end position="138"/>
    </location>
</feature>
<keyword evidence="2" id="KW-0677">Repeat</keyword>
<evidence type="ECO:0000256" key="6">
    <source>
        <dbReference type="ARBA" id="ARBA00023163"/>
    </source>
</evidence>
<evidence type="ECO:0000256" key="1">
    <source>
        <dbReference type="ARBA" id="ARBA00022723"/>
    </source>
</evidence>
<dbReference type="PROSITE" id="PS50157">
    <property type="entry name" value="ZINC_FINGER_C2H2_2"/>
    <property type="match status" value="2"/>
</dbReference>
<keyword evidence="1" id="KW-0479">Metal-binding</keyword>
<keyword evidence="3 7" id="KW-0863">Zinc-finger</keyword>
<feature type="region of interest" description="Disordered" evidence="8">
    <location>
        <begin position="218"/>
        <end position="238"/>
    </location>
</feature>
<evidence type="ECO:0000256" key="7">
    <source>
        <dbReference type="PROSITE-ProRule" id="PRU00042"/>
    </source>
</evidence>
<dbReference type="OrthoDB" id="40579at2759"/>
<proteinExistence type="predicted"/>
<protein>
    <recommendedName>
        <fullName evidence="9">C2H2-type domain-containing protein</fullName>
    </recommendedName>
</protein>
<feature type="domain" description="C2H2-type" evidence="9">
    <location>
        <begin position="84"/>
        <end position="111"/>
    </location>
</feature>
<accession>A0A5N6QLQ4</accession>